<dbReference type="Proteomes" id="UP000202922">
    <property type="component" value="Unassembled WGS sequence"/>
</dbReference>
<evidence type="ECO:0000259" key="1">
    <source>
        <dbReference type="PROSITE" id="PS50943"/>
    </source>
</evidence>
<organism evidence="2 3">
    <name type="scientific">Actibacterium lipolyticum</name>
    <dbReference type="NCBI Taxonomy" id="1524263"/>
    <lineage>
        <taxon>Bacteria</taxon>
        <taxon>Pseudomonadati</taxon>
        <taxon>Pseudomonadota</taxon>
        <taxon>Alphaproteobacteria</taxon>
        <taxon>Rhodobacterales</taxon>
        <taxon>Roseobacteraceae</taxon>
        <taxon>Actibacterium</taxon>
    </lineage>
</organism>
<protein>
    <submittedName>
        <fullName evidence="2">Helix-turn-helix protein</fullName>
    </submittedName>
</protein>
<evidence type="ECO:0000313" key="2">
    <source>
        <dbReference type="EMBL" id="SMX51034.1"/>
    </source>
</evidence>
<name>A0A238L7G9_9RHOB</name>
<proteinExistence type="predicted"/>
<sequence>MAFKAELLRKKLKAEGKSRDELAAAINKHKRTVSRWLAGTNPPKPKDLEAIARVLNCKPQDFDPFFADMGVGEVSIQAHVSAASHNAYELMRWRYGVSQKQIMELAPVLFAIVAGHALKVPDQDDALELKAQMSGRPSTQMIGDHIDRRASKLKHCFGLSSPAPYNEPSRNLFDTALHRLSAQAADYVDARWYVGAEPGDVPGASGYVTDTDLLEKITGGDRELIEAIVKGRIRLSTVLQQAKEGKANVSVEEFADSIRHAHAQGIEGQRKAGLKKLKAWRAFYADLHPDLAEEYDHLVAQHCHEEGWYPERYTDDDRIQNWVNPFQEDRHINVETLAEYQRLKAEGSEKGKFSLVFPDRDPIYRRFGELQKHRAQFKKQFEETWV</sequence>
<dbReference type="GO" id="GO:0003677">
    <property type="term" value="F:DNA binding"/>
    <property type="evidence" value="ECO:0007669"/>
    <property type="project" value="InterPro"/>
</dbReference>
<keyword evidence="3" id="KW-1185">Reference proteome</keyword>
<accession>A0A238L7G9</accession>
<dbReference type="SMART" id="SM00530">
    <property type="entry name" value="HTH_XRE"/>
    <property type="match status" value="1"/>
</dbReference>
<evidence type="ECO:0000313" key="3">
    <source>
        <dbReference type="Proteomes" id="UP000202922"/>
    </source>
</evidence>
<gene>
    <name evidence="2" type="ORF">COL8621_03564</name>
</gene>
<dbReference type="Gene3D" id="1.10.260.40">
    <property type="entry name" value="lambda repressor-like DNA-binding domains"/>
    <property type="match status" value="1"/>
</dbReference>
<reference evidence="3" key="1">
    <citation type="submission" date="2017-05" db="EMBL/GenBank/DDBJ databases">
        <authorList>
            <person name="Rodrigo-Torres L."/>
            <person name="Arahal R. D."/>
            <person name="Lucena T."/>
        </authorList>
    </citation>
    <scope>NUCLEOTIDE SEQUENCE [LARGE SCALE GENOMIC DNA]</scope>
    <source>
        <strain evidence="3">CECT 8621</strain>
    </source>
</reference>
<dbReference type="OrthoDB" id="7605155at2"/>
<dbReference type="CDD" id="cd00093">
    <property type="entry name" value="HTH_XRE"/>
    <property type="match status" value="1"/>
</dbReference>
<dbReference type="PROSITE" id="PS50943">
    <property type="entry name" value="HTH_CROC1"/>
    <property type="match status" value="1"/>
</dbReference>
<dbReference type="EMBL" id="FXYE01000003">
    <property type="protein sequence ID" value="SMX51034.1"/>
    <property type="molecule type" value="Genomic_DNA"/>
</dbReference>
<dbReference type="SUPFAM" id="SSF47413">
    <property type="entry name" value="lambda repressor-like DNA-binding domains"/>
    <property type="match status" value="1"/>
</dbReference>
<dbReference type="Pfam" id="PF01381">
    <property type="entry name" value="HTH_3"/>
    <property type="match status" value="1"/>
</dbReference>
<dbReference type="InterPro" id="IPR010982">
    <property type="entry name" value="Lambda_DNA-bd_dom_sf"/>
</dbReference>
<dbReference type="InterPro" id="IPR001387">
    <property type="entry name" value="Cro/C1-type_HTH"/>
</dbReference>
<feature type="domain" description="HTH cro/C1-type" evidence="1">
    <location>
        <begin position="8"/>
        <end position="62"/>
    </location>
</feature>
<dbReference type="AlphaFoldDB" id="A0A238L7G9"/>
<dbReference type="RefSeq" id="WP_093968734.1">
    <property type="nucleotide sequence ID" value="NZ_FXYE01000003.1"/>
</dbReference>